<dbReference type="RefSeq" id="WP_009526251.1">
    <property type="nucleotide sequence ID" value="NZ_JBQMYZ010000039.1"/>
</dbReference>
<accession>G9XAA8</accession>
<accession>G9X0U9</accession>
<dbReference type="SUPFAM" id="SSF52058">
    <property type="entry name" value="L domain-like"/>
    <property type="match status" value="1"/>
</dbReference>
<name>G9X0U9_9FIRM</name>
<dbReference type="HOGENOM" id="CLU_1389087_0_0_9"/>
<dbReference type="Proteomes" id="UP000003379">
    <property type="component" value="Unassembled WGS sequence"/>
</dbReference>
<dbReference type="Pfam" id="PF13306">
    <property type="entry name" value="LRR_5"/>
    <property type="match status" value="1"/>
</dbReference>
<gene>
    <name evidence="2" type="ORF">HMPREF9628_00933</name>
    <name evidence="1" type="ORF">HMPREF9629_02035</name>
</gene>
<dbReference type="InterPro" id="IPR053139">
    <property type="entry name" value="Surface_bspA-like"/>
</dbReference>
<evidence type="ECO:0000313" key="2">
    <source>
        <dbReference type="EMBL" id="EHL20122.1"/>
    </source>
</evidence>
<evidence type="ECO:0000313" key="4">
    <source>
        <dbReference type="Proteomes" id="UP000006437"/>
    </source>
</evidence>
<dbReference type="EMBL" id="AFZG01000002">
    <property type="protein sequence ID" value="EHL20122.1"/>
    <property type="molecule type" value="Genomic_DNA"/>
</dbReference>
<evidence type="ECO:0000313" key="1">
    <source>
        <dbReference type="EMBL" id="EHL15044.1"/>
    </source>
</evidence>
<proteinExistence type="predicted"/>
<dbReference type="PANTHER" id="PTHR45661">
    <property type="entry name" value="SURFACE ANTIGEN"/>
    <property type="match status" value="1"/>
</dbReference>
<dbReference type="PATRIC" id="fig|796937.3.peg.1246"/>
<dbReference type="PANTHER" id="PTHR45661:SF3">
    <property type="entry name" value="IG-LIKE DOMAIN-CONTAINING PROTEIN"/>
    <property type="match status" value="1"/>
</dbReference>
<dbReference type="EMBL" id="AFZE01000017">
    <property type="protein sequence ID" value="EHL15044.1"/>
    <property type="molecule type" value="Genomic_DNA"/>
</dbReference>
<sequence length="193" mass="21635">MWENDDFIFKGNELKGMTAKGKDKVKTQGLTDMVIPETTPEGLPITRIGDNAFYRRKLTSVVIPNTVESIGYDAFGVCALKEVKLPDALKDIEGFAFYNNKLEKVEFGNNVKTIEPSAFALNNLENVDLPDSVEEIGASAFYKNSLTELKVPKSIKKLDMYAFCKNNIKNVDVPNTIEFLHQNAFEQNTTVNK</sequence>
<dbReference type="Gene3D" id="3.80.10.10">
    <property type="entry name" value="Ribonuclease Inhibitor"/>
    <property type="match status" value="2"/>
</dbReference>
<comment type="caution">
    <text evidence="1">The sequence shown here is derived from an EMBL/GenBank/DDBJ whole genome shotgun (WGS) entry which is preliminary data.</text>
</comment>
<dbReference type="InterPro" id="IPR026906">
    <property type="entry name" value="LRR_5"/>
</dbReference>
<reference evidence="2 3" key="2">
    <citation type="submission" date="2011-08" db="EMBL/GenBank/DDBJ databases">
        <title>The Genome Sequence of Eubacteriaceae bacterium CM5.</title>
        <authorList>
            <consortium name="The Broad Institute Genome Sequencing Platform"/>
            <person name="Earl A."/>
            <person name="Ward D."/>
            <person name="Feldgarden M."/>
            <person name="Gevers D."/>
            <person name="Sizova M."/>
            <person name="Hazen A."/>
            <person name="Epstein S."/>
            <person name="Young S.K."/>
            <person name="Zeng Q."/>
            <person name="Gargeya S."/>
            <person name="Fitzgerald M."/>
            <person name="Haas B."/>
            <person name="Abouelleil A."/>
            <person name="Alvarado L."/>
            <person name="Arachchi H.M."/>
            <person name="Berlin A."/>
            <person name="Brown A."/>
            <person name="Chapman S.B."/>
            <person name="Chen Z."/>
            <person name="Dunbar C."/>
            <person name="Freedman E."/>
            <person name="Gearin G."/>
            <person name="Gellesch M."/>
            <person name="Goldberg J."/>
            <person name="Griggs A."/>
            <person name="Gujja S."/>
            <person name="Heiman D."/>
            <person name="Howarth C."/>
            <person name="Larson L."/>
            <person name="Lui A."/>
            <person name="MacDonald P.J.P."/>
            <person name="Montmayeur A."/>
            <person name="Murphy C."/>
            <person name="Neiman D."/>
            <person name="Pearson M."/>
            <person name="Priest M."/>
            <person name="Roberts A."/>
            <person name="Saif S."/>
            <person name="Shea T."/>
            <person name="Shenoy N."/>
            <person name="Sisk P."/>
            <person name="Stolte C."/>
            <person name="Sykes S."/>
            <person name="Wortman J."/>
            <person name="Nusbaum C."/>
            <person name="Birren B."/>
        </authorList>
    </citation>
    <scope>NUCLEOTIDE SEQUENCE [LARGE SCALE GENOMIC DNA]</scope>
    <source>
        <strain evidence="2 3">CM5</strain>
    </source>
</reference>
<dbReference type="AlphaFoldDB" id="G9X0U9"/>
<dbReference type="InterPro" id="IPR032675">
    <property type="entry name" value="LRR_dom_sf"/>
</dbReference>
<dbReference type="BioCyc" id="EBAC796937-HMP:GMGH-2043-MONOMER"/>
<dbReference type="Proteomes" id="UP000006437">
    <property type="component" value="Unassembled WGS sequence"/>
</dbReference>
<evidence type="ECO:0008006" key="5">
    <source>
        <dbReference type="Google" id="ProtNLM"/>
    </source>
</evidence>
<reference evidence="1 4" key="1">
    <citation type="submission" date="2011-08" db="EMBL/GenBank/DDBJ databases">
        <title>The Genome Sequence of Eubacteriaceae bacterium ACC19a.</title>
        <authorList>
            <consortium name="The Broad Institute Genome Sequencing Platform"/>
            <person name="Earl A."/>
            <person name="Ward D."/>
            <person name="Feldgarden M."/>
            <person name="Gevers D."/>
            <person name="Sizova M."/>
            <person name="Hazen A."/>
            <person name="Epstein S."/>
            <person name="Young S.K."/>
            <person name="Zeng Q."/>
            <person name="Gargeya S."/>
            <person name="Fitzgerald M."/>
            <person name="Haas B."/>
            <person name="Abouelleil A."/>
            <person name="Alvarado L."/>
            <person name="Arachchi H.M."/>
            <person name="Berlin A."/>
            <person name="Brown A."/>
            <person name="Chapman S.B."/>
            <person name="Chen Z."/>
            <person name="Dunbar C."/>
            <person name="Freedman E."/>
            <person name="Gearin G."/>
            <person name="Gellesch M."/>
            <person name="Goldberg J."/>
            <person name="Griggs A."/>
            <person name="Gujja S."/>
            <person name="Heiman D."/>
            <person name="Howarth C."/>
            <person name="Larson L."/>
            <person name="Lui A."/>
            <person name="MacDonald P.J.P."/>
            <person name="Montmayeur A."/>
            <person name="Murphy C."/>
            <person name="Neiman D."/>
            <person name="Pearson M."/>
            <person name="Priest M."/>
            <person name="Roberts A."/>
            <person name="Saif S."/>
            <person name="Shea T."/>
            <person name="Shenoy N."/>
            <person name="Sisk P."/>
            <person name="Stolte C."/>
            <person name="Sykes S."/>
            <person name="Wortman J."/>
            <person name="Nusbaum C."/>
            <person name="Birren B."/>
        </authorList>
    </citation>
    <scope>NUCLEOTIDE SEQUENCE [LARGE SCALE GENOMIC DNA]</scope>
    <source>
        <strain evidence="1 4">ACC19a</strain>
    </source>
</reference>
<organism evidence="1 4">
    <name type="scientific">Peptoanaerobacter stomatis</name>
    <dbReference type="NCBI Taxonomy" id="796937"/>
    <lineage>
        <taxon>Bacteria</taxon>
        <taxon>Bacillati</taxon>
        <taxon>Bacillota</taxon>
        <taxon>Clostridia</taxon>
        <taxon>Peptostreptococcales</taxon>
        <taxon>Filifactoraceae</taxon>
        <taxon>Peptoanaerobacter</taxon>
    </lineage>
</organism>
<protein>
    <recommendedName>
        <fullName evidence="5">Leucine rich repeat protein</fullName>
    </recommendedName>
</protein>
<evidence type="ECO:0000313" key="3">
    <source>
        <dbReference type="Proteomes" id="UP000003379"/>
    </source>
</evidence>
<dbReference type="STRING" id="796937.HMPREF9630_01758"/>